<dbReference type="Proteomes" id="UP001469553">
    <property type="component" value="Unassembled WGS sequence"/>
</dbReference>
<reference evidence="1 2" key="1">
    <citation type="submission" date="2021-06" db="EMBL/GenBank/DDBJ databases">
        <authorList>
            <person name="Palmer J.M."/>
        </authorList>
    </citation>
    <scope>NUCLEOTIDE SEQUENCE [LARGE SCALE GENOMIC DNA]</scope>
    <source>
        <strain evidence="1 2">AS_MEX2019</strain>
        <tissue evidence="1">Muscle</tissue>
    </source>
</reference>
<name>A0ABV0ZE40_9TELE</name>
<evidence type="ECO:0000313" key="2">
    <source>
        <dbReference type="Proteomes" id="UP001469553"/>
    </source>
</evidence>
<protein>
    <recommendedName>
        <fullName evidence="3">C2H2-type domain-containing protein</fullName>
    </recommendedName>
</protein>
<comment type="caution">
    <text evidence="1">The sequence shown here is derived from an EMBL/GenBank/DDBJ whole genome shotgun (WGS) entry which is preliminary data.</text>
</comment>
<proteinExistence type="predicted"/>
<organism evidence="1 2">
    <name type="scientific">Ameca splendens</name>
    <dbReference type="NCBI Taxonomy" id="208324"/>
    <lineage>
        <taxon>Eukaryota</taxon>
        <taxon>Metazoa</taxon>
        <taxon>Chordata</taxon>
        <taxon>Craniata</taxon>
        <taxon>Vertebrata</taxon>
        <taxon>Euteleostomi</taxon>
        <taxon>Actinopterygii</taxon>
        <taxon>Neopterygii</taxon>
        <taxon>Teleostei</taxon>
        <taxon>Neoteleostei</taxon>
        <taxon>Acanthomorphata</taxon>
        <taxon>Ovalentaria</taxon>
        <taxon>Atherinomorphae</taxon>
        <taxon>Cyprinodontiformes</taxon>
        <taxon>Goodeidae</taxon>
        <taxon>Ameca</taxon>
    </lineage>
</organism>
<evidence type="ECO:0000313" key="1">
    <source>
        <dbReference type="EMBL" id="MEQ2304493.1"/>
    </source>
</evidence>
<accession>A0ABV0ZE40</accession>
<dbReference type="EMBL" id="JAHRIP010059355">
    <property type="protein sequence ID" value="MEQ2304493.1"/>
    <property type="molecule type" value="Genomic_DNA"/>
</dbReference>
<evidence type="ECO:0008006" key="3">
    <source>
        <dbReference type="Google" id="ProtNLM"/>
    </source>
</evidence>
<gene>
    <name evidence="1" type="ORF">AMECASPLE_027549</name>
</gene>
<keyword evidence="2" id="KW-1185">Reference proteome</keyword>
<sequence>MKLPANATMMKSELPMSPVTLDPACQNTTRHYISRGRACISATLISISGLAGSCSNCRYIYSCKSDEKKYVKLIHGGARAMKSAEVSNKNAHRCPVCDDTSPTCYQLQKHQNTENHKLNKSNQQH</sequence>